<dbReference type="AlphaFoldDB" id="C3Y829"/>
<dbReference type="PANTHER" id="PTHR47773:SF1">
    <property type="entry name" value="C2H2-TYPE DOMAIN-CONTAINING PROTEIN"/>
    <property type="match status" value="1"/>
</dbReference>
<proteinExistence type="predicted"/>
<dbReference type="CDD" id="cd12935">
    <property type="entry name" value="LEM_like"/>
    <property type="match status" value="1"/>
</dbReference>
<dbReference type="EMBL" id="GG666491">
    <property type="protein sequence ID" value="EEN63498.1"/>
    <property type="molecule type" value="Genomic_DNA"/>
</dbReference>
<dbReference type="InParanoid" id="C3Y829"/>
<protein>
    <submittedName>
        <fullName evidence="1">Uncharacterized protein</fullName>
    </submittedName>
</protein>
<dbReference type="PANTHER" id="PTHR47773">
    <property type="entry name" value="SI:DKEY-9I5.2-RELATED"/>
    <property type="match status" value="1"/>
</dbReference>
<dbReference type="eggNOG" id="ENOG502QTNY">
    <property type="taxonomic scope" value="Eukaryota"/>
</dbReference>
<sequence length="617" mass="70584">MAWADSSPYPETGVRKMRFFLTLNNPLEYHEEKYSQLNQFRYVTTNVNNVYVALTGLLTFLKHYVRRVTVGAHETYARIDFIIKTLKGTAGLEDNQIPLFRNDNEINQVWASQQKHLECIQDPPDRAMYSITKYVTKNEHRLPYYTTVRGSNILEKFHKFLPVMIPEPHCAAIPFQVYPLSGIARWNTNREANSVLGKKGRKNTMYTNPVIHRLNQRCKKFFGEDCYQDYIRAKVQVPAEAVAKAEECIAAAMSQQDGKPLKIPQGVITQLLGALFTRQQLVESSVHGGNEYKALGNNKVQAIFDEERKTNPSALPAQYIPYASPRDQCVRGWLGPSHVKDFINDPYIIKFQDLDMNTPTSLKPTDCSPKLRKYRQLWNRVAHDQSAHEMSKREMQDMVNKKKCSQEKKASTFAPLLDQLPGLTVVSQFMKSSLTTMHGLGTKMHRMIAMLRGIRFKPTTELKYKLEASSEYPIGTAVHVYVYQVLVWAINQRRTKELVAAMKEAGVPFRLVEVTGDDVKGSIKTWTQLNVASRTVHKLRVELRKHGVDIPSRAKKDDLVRMLTDVLGSNQMSLCLNEDLYREVLDAYESLTGVDTTDVENPRRFVLESLEGKPFLI</sequence>
<organism>
    <name type="scientific">Branchiostoma floridae</name>
    <name type="common">Florida lancelet</name>
    <name type="synonym">Amphioxus</name>
    <dbReference type="NCBI Taxonomy" id="7739"/>
    <lineage>
        <taxon>Eukaryota</taxon>
        <taxon>Metazoa</taxon>
        <taxon>Chordata</taxon>
        <taxon>Cephalochordata</taxon>
        <taxon>Leptocardii</taxon>
        <taxon>Amphioxiformes</taxon>
        <taxon>Branchiostomatidae</taxon>
        <taxon>Branchiostoma</taxon>
    </lineage>
</organism>
<evidence type="ECO:0000313" key="1">
    <source>
        <dbReference type="EMBL" id="EEN63498.1"/>
    </source>
</evidence>
<gene>
    <name evidence="1" type="ORF">BRAFLDRAFT_69920</name>
</gene>
<accession>C3Y829</accession>
<reference evidence="1" key="1">
    <citation type="journal article" date="2008" name="Nature">
        <title>The amphioxus genome and the evolution of the chordate karyotype.</title>
        <authorList>
            <consortium name="US DOE Joint Genome Institute (JGI-PGF)"/>
            <person name="Putnam N.H."/>
            <person name="Butts T."/>
            <person name="Ferrier D.E.K."/>
            <person name="Furlong R.F."/>
            <person name="Hellsten U."/>
            <person name="Kawashima T."/>
            <person name="Robinson-Rechavi M."/>
            <person name="Shoguchi E."/>
            <person name="Terry A."/>
            <person name="Yu J.-K."/>
            <person name="Benito-Gutierrez E.L."/>
            <person name="Dubchak I."/>
            <person name="Garcia-Fernandez J."/>
            <person name="Gibson-Brown J.J."/>
            <person name="Grigoriev I.V."/>
            <person name="Horton A.C."/>
            <person name="de Jong P.J."/>
            <person name="Jurka J."/>
            <person name="Kapitonov V.V."/>
            <person name="Kohara Y."/>
            <person name="Kuroki Y."/>
            <person name="Lindquist E."/>
            <person name="Lucas S."/>
            <person name="Osoegawa K."/>
            <person name="Pennacchio L.A."/>
            <person name="Salamov A.A."/>
            <person name="Satou Y."/>
            <person name="Sauka-Spengler T."/>
            <person name="Schmutz J."/>
            <person name="Shin-I T."/>
            <person name="Toyoda A."/>
            <person name="Bronner-Fraser M."/>
            <person name="Fujiyama A."/>
            <person name="Holland L.Z."/>
            <person name="Holland P.W.H."/>
            <person name="Satoh N."/>
            <person name="Rokhsar D.S."/>
        </authorList>
    </citation>
    <scope>NUCLEOTIDE SEQUENCE [LARGE SCALE GENOMIC DNA]</scope>
    <source>
        <strain evidence="1">S238N-H82</strain>
        <tissue evidence="1">Testes</tissue>
    </source>
</reference>
<name>C3Y829_BRAFL</name>